<protein>
    <submittedName>
        <fullName evidence="1">Uncharacterized protein</fullName>
    </submittedName>
</protein>
<evidence type="ECO:0000313" key="2">
    <source>
        <dbReference type="Proteomes" id="UP001417504"/>
    </source>
</evidence>
<dbReference type="AlphaFoldDB" id="A0AAP0HNH0"/>
<sequence>MAILELASSPTKITEVHHVQGVISFHDAFDNNYSGASQLRVEDVYMWTLKQLRMVVNSEKDGELTREDDYVLSNPYHLLGIFSSQVFQDSPREKIRRRKKSSSFDIEKCCNLEIAAQISRISSGQYGNVLDHRSFFP</sequence>
<comment type="caution">
    <text evidence="1">The sequence shown here is derived from an EMBL/GenBank/DDBJ whole genome shotgun (WGS) entry which is preliminary data.</text>
</comment>
<dbReference type="EMBL" id="JBBNAE010000010">
    <property type="protein sequence ID" value="KAK9091017.1"/>
    <property type="molecule type" value="Genomic_DNA"/>
</dbReference>
<accession>A0AAP0HNH0</accession>
<organism evidence="1 2">
    <name type="scientific">Stephania japonica</name>
    <dbReference type="NCBI Taxonomy" id="461633"/>
    <lineage>
        <taxon>Eukaryota</taxon>
        <taxon>Viridiplantae</taxon>
        <taxon>Streptophyta</taxon>
        <taxon>Embryophyta</taxon>
        <taxon>Tracheophyta</taxon>
        <taxon>Spermatophyta</taxon>
        <taxon>Magnoliopsida</taxon>
        <taxon>Ranunculales</taxon>
        <taxon>Menispermaceae</taxon>
        <taxon>Menispermoideae</taxon>
        <taxon>Cissampelideae</taxon>
        <taxon>Stephania</taxon>
    </lineage>
</organism>
<proteinExistence type="predicted"/>
<name>A0AAP0HNH0_9MAGN</name>
<dbReference type="Proteomes" id="UP001417504">
    <property type="component" value="Unassembled WGS sequence"/>
</dbReference>
<gene>
    <name evidence="1" type="ORF">Sjap_024194</name>
</gene>
<reference evidence="1 2" key="1">
    <citation type="submission" date="2024-01" db="EMBL/GenBank/DDBJ databases">
        <title>Genome assemblies of Stephania.</title>
        <authorList>
            <person name="Yang L."/>
        </authorList>
    </citation>
    <scope>NUCLEOTIDE SEQUENCE [LARGE SCALE GENOMIC DNA]</scope>
    <source>
        <strain evidence="1">QJT</strain>
        <tissue evidence="1">Leaf</tissue>
    </source>
</reference>
<evidence type="ECO:0000313" key="1">
    <source>
        <dbReference type="EMBL" id="KAK9091017.1"/>
    </source>
</evidence>
<keyword evidence="2" id="KW-1185">Reference proteome</keyword>